<comment type="caution">
    <text evidence="2">The sequence shown here is derived from an EMBL/GenBank/DDBJ whole genome shotgun (WGS) entry which is preliminary data.</text>
</comment>
<dbReference type="Pfam" id="PF05096">
    <property type="entry name" value="Glu_cyclase_2"/>
    <property type="match status" value="1"/>
</dbReference>
<evidence type="ECO:0000313" key="2">
    <source>
        <dbReference type="EMBL" id="MET8434793.1"/>
    </source>
</evidence>
<accession>A0ABV2UAD7</accession>
<evidence type="ECO:0000313" key="3">
    <source>
        <dbReference type="Proteomes" id="UP001550044"/>
    </source>
</evidence>
<feature type="compositionally biased region" description="Basic residues" evidence="1">
    <location>
        <begin position="47"/>
        <end position="57"/>
    </location>
</feature>
<reference evidence="2 3" key="1">
    <citation type="submission" date="2024-06" db="EMBL/GenBank/DDBJ databases">
        <title>The Natural Products Discovery Center: Release of the First 8490 Sequenced Strains for Exploring Actinobacteria Biosynthetic Diversity.</title>
        <authorList>
            <person name="Kalkreuter E."/>
            <person name="Kautsar S.A."/>
            <person name="Yang D."/>
            <person name="Bader C.D."/>
            <person name="Teijaro C.N."/>
            <person name="Fluegel L."/>
            <person name="Davis C.M."/>
            <person name="Simpson J.R."/>
            <person name="Lauterbach L."/>
            <person name="Steele A.D."/>
            <person name="Gui C."/>
            <person name="Meng S."/>
            <person name="Li G."/>
            <person name="Viehrig K."/>
            <person name="Ye F."/>
            <person name="Su P."/>
            <person name="Kiefer A.F."/>
            <person name="Nichols A."/>
            <person name="Cepeda A.J."/>
            <person name="Yan W."/>
            <person name="Fan B."/>
            <person name="Jiang Y."/>
            <person name="Adhikari A."/>
            <person name="Zheng C.-J."/>
            <person name="Schuster L."/>
            <person name="Cowan T.M."/>
            <person name="Smanski M.J."/>
            <person name="Chevrette M.G."/>
            <person name="De Carvalho L.P.S."/>
            <person name="Shen B."/>
        </authorList>
    </citation>
    <scope>NUCLEOTIDE SEQUENCE [LARGE SCALE GENOMIC DNA]</scope>
    <source>
        <strain evidence="2 3">NPDC005137</strain>
    </source>
</reference>
<sequence>MNIHRLAQWTARWTLCVLVGIALHVHQHGHRLRRQLVGHRDQSDDRHRRHLQRRKRRWGIDPAGQPQRHPHLARAVVWAMLVGALLPGTVTACGPGGKDVTATSRQVHLGADSHGVPLLRAEVRDALPHDPQAFTQGLEFRGDSLYESTGLVGRSSLRAGRPGKPPAVYAELQAPLFGEGITLSGDKLWQLTWRNGAAIERDPTTLAERRRVTYQGEGWGLCHQRLSGRQQLVMSNGTDRLTFRDPNTFKATGSIDVRQDGQPVTGLNELECAPDGFIYSNVYPTDTIVRIDPSTGTVTAHIDATGLLTPSERGGAQALNGIAAVPGTNLFLITGKLWPRMFKVSFVAK</sequence>
<dbReference type="EMBL" id="JBEXIP010000013">
    <property type="protein sequence ID" value="MET8434793.1"/>
    <property type="molecule type" value="Genomic_DNA"/>
</dbReference>
<evidence type="ECO:0000256" key="1">
    <source>
        <dbReference type="SAM" id="MobiDB-lite"/>
    </source>
</evidence>
<proteinExistence type="predicted"/>
<protein>
    <submittedName>
        <fullName evidence="2">Glutaminyl-peptide cyclotransferase</fullName>
    </submittedName>
</protein>
<feature type="region of interest" description="Disordered" evidence="1">
    <location>
        <begin position="36"/>
        <end position="67"/>
    </location>
</feature>
<dbReference type="Proteomes" id="UP001550044">
    <property type="component" value="Unassembled WGS sequence"/>
</dbReference>
<organism evidence="2 3">
    <name type="scientific">Streptomyces sp. 900116325</name>
    <dbReference type="NCBI Taxonomy" id="3154295"/>
    <lineage>
        <taxon>Bacteria</taxon>
        <taxon>Bacillati</taxon>
        <taxon>Actinomycetota</taxon>
        <taxon>Actinomycetes</taxon>
        <taxon>Kitasatosporales</taxon>
        <taxon>Streptomycetaceae</taxon>
        <taxon>Streptomyces</taxon>
    </lineage>
</organism>
<dbReference type="SUPFAM" id="SSF63829">
    <property type="entry name" value="Calcium-dependent phosphotriesterase"/>
    <property type="match status" value="1"/>
</dbReference>
<dbReference type="PANTHER" id="PTHR31270:SF1">
    <property type="entry name" value="GLUTAMINYL-PEPTIDE CYCLOTRANSFERASE"/>
    <property type="match status" value="1"/>
</dbReference>
<dbReference type="InterPro" id="IPR007788">
    <property type="entry name" value="QCT"/>
</dbReference>
<name>A0ABV2UAD7_9ACTN</name>
<gene>
    <name evidence="2" type="ORF">ABZV61_18730</name>
</gene>
<dbReference type="PANTHER" id="PTHR31270">
    <property type="entry name" value="GLUTAMINYL-PEPTIDE CYCLOTRANSFERASE"/>
    <property type="match status" value="1"/>
</dbReference>
<keyword evidence="3" id="KW-1185">Reference proteome</keyword>
<dbReference type="RefSeq" id="WP_356498161.1">
    <property type="nucleotide sequence ID" value="NZ_JBEXEF010000023.1"/>
</dbReference>